<evidence type="ECO:0000313" key="3">
    <source>
        <dbReference type="Proteomes" id="UP001347796"/>
    </source>
</evidence>
<reference evidence="2 3" key="1">
    <citation type="submission" date="2024-01" db="EMBL/GenBank/DDBJ databases">
        <title>The genome of the rayed Mediterranean limpet Patella caerulea (Linnaeus, 1758).</title>
        <authorList>
            <person name="Anh-Thu Weber A."/>
            <person name="Halstead-Nussloch G."/>
        </authorList>
    </citation>
    <scope>NUCLEOTIDE SEQUENCE [LARGE SCALE GENOMIC DNA]</scope>
    <source>
        <strain evidence="2">AATW-2023a</strain>
        <tissue evidence="2">Whole specimen</tissue>
    </source>
</reference>
<protein>
    <submittedName>
        <fullName evidence="2">Uncharacterized protein</fullName>
    </submittedName>
</protein>
<feature type="compositionally biased region" description="Low complexity" evidence="1">
    <location>
        <begin position="386"/>
        <end position="396"/>
    </location>
</feature>
<keyword evidence="3" id="KW-1185">Reference proteome</keyword>
<comment type="caution">
    <text evidence="2">The sequence shown here is derived from an EMBL/GenBank/DDBJ whole genome shotgun (WGS) entry which is preliminary data.</text>
</comment>
<organism evidence="2 3">
    <name type="scientific">Patella caerulea</name>
    <name type="common">Rayed Mediterranean limpet</name>
    <dbReference type="NCBI Taxonomy" id="87958"/>
    <lineage>
        <taxon>Eukaryota</taxon>
        <taxon>Metazoa</taxon>
        <taxon>Spiralia</taxon>
        <taxon>Lophotrochozoa</taxon>
        <taxon>Mollusca</taxon>
        <taxon>Gastropoda</taxon>
        <taxon>Patellogastropoda</taxon>
        <taxon>Patelloidea</taxon>
        <taxon>Patellidae</taxon>
        <taxon>Patella</taxon>
    </lineage>
</organism>
<feature type="region of interest" description="Disordered" evidence="1">
    <location>
        <begin position="675"/>
        <end position="728"/>
    </location>
</feature>
<dbReference type="AlphaFoldDB" id="A0AAN8PMU6"/>
<feature type="region of interest" description="Disordered" evidence="1">
    <location>
        <begin position="366"/>
        <end position="421"/>
    </location>
</feature>
<feature type="compositionally biased region" description="Basic and acidic residues" evidence="1">
    <location>
        <begin position="695"/>
        <end position="707"/>
    </location>
</feature>
<dbReference type="EMBL" id="JAZGQO010000009">
    <property type="protein sequence ID" value="KAK6178168.1"/>
    <property type="molecule type" value="Genomic_DNA"/>
</dbReference>
<evidence type="ECO:0000313" key="2">
    <source>
        <dbReference type="EMBL" id="KAK6178168.1"/>
    </source>
</evidence>
<accession>A0AAN8PMU6</accession>
<gene>
    <name evidence="2" type="ORF">SNE40_012979</name>
</gene>
<evidence type="ECO:0000256" key="1">
    <source>
        <dbReference type="SAM" id="MobiDB-lite"/>
    </source>
</evidence>
<sequence length="1004" mass="111777">MYDFKRNSLPVKRLWLERCLNYMKMANKQPNPKKSADDLHNNVITQKAAVVQNGNSDEIDHINGLTELATDDAENGFRQLSLDEEDKEIPFNPNQNGVCLLQHNHGETSSGAIPKCPIFRKLKKQYSGDKHKDKPCIVNGSRDSVPKSSKKYKKHNSACCDIFCSHPYNTNLNDEDGMCSVYGLKDKSPGWNDVNGGGIGGFINPNMQTSQEADNGSERNCFFESEHVNVHEVLEVEENLEQLTNGGISHDVSDGGLSEMIDEGAVCDFDRLQHLEYEEMYEVDNLEIEDDHNFDELESPDLLFPYLSVDSCKSTSNISHPQLNSPRHNSFSNQFVQHNNDGIGAAAQSVSVHCYRTVRCDDHVIQDSNTEDNGDFIDTDLPSKASGPNSSESLSGSDDEITQDTFDNIAPDPRNDLSSNGPSYSFINTRGGCSPPFNAKENCLVANRGSNFDTNKDGSLYPSDKLHLIGHNDSDNSSESENDDNVDEGLFEPCALRYDEFLSSEQFMTSSNHPRDAVGHLRSACFDEQIDDHGMNASGGAFFCEKVSNSLMHPGCRCPVVNSSCTAQSNANIVKNSGSENSNLQNDESNKKQKIFNKFPILSSRQSCGSQTPSNCNILSCDKEPNLPHLSNESSDMSSCTQQSPHVSLASNCEHMPVTSECGVSEPIYEDINEGTCSEQSEDNSKMGASGGFTEKYKKNIDSEPKHIQPSLSRQRERKTSSGSTSSRGHVEKVMIWSEYEAYIQQVKQIGLSACGPTAVINVLKALDMNIDKEEVSRVIRAKLRMEDAPIPLYLFSRAVAGTEANDLLQGVETLTRGKLRGRFFKFWPARDVHLVKWLGHWMKKGAVPLATLNLQRGVGNNQPIPDAWHHQMVYGVSSKEIYLTNPQEKVREEIIMEQLTSDSVLLISRQDIVQRFHEDSDIDLRHLLTQSDERWCTMNVLGQVVNVLREAGLANNPGYRTQLTSHISIPAVYETGITLFVQSNTDTWYELKSVAELPLREES</sequence>
<dbReference type="Proteomes" id="UP001347796">
    <property type="component" value="Unassembled WGS sequence"/>
</dbReference>
<feature type="compositionally biased region" description="Acidic residues" evidence="1">
    <location>
        <begin position="369"/>
        <end position="378"/>
    </location>
</feature>
<proteinExistence type="predicted"/>
<name>A0AAN8PMU6_PATCE</name>